<dbReference type="GO" id="GO:0071885">
    <property type="term" value="F:N-terminal protein N-methyltransferase activity"/>
    <property type="evidence" value="ECO:0007669"/>
    <property type="project" value="TreeGrafter"/>
</dbReference>
<dbReference type="RefSeq" id="XP_032814444.1">
    <property type="nucleotide sequence ID" value="XM_032958553.1"/>
</dbReference>
<accession>A0AAJ7WY33</accession>
<dbReference type="AlphaFoldDB" id="A0AAJ7WY33"/>
<keyword evidence="2" id="KW-0489">Methyltransferase</keyword>
<reference evidence="6" key="1">
    <citation type="submission" date="2025-08" db="UniProtKB">
        <authorList>
            <consortium name="RefSeq"/>
        </authorList>
    </citation>
    <scope>IDENTIFICATION</scope>
    <source>
        <tissue evidence="6">Sperm</tissue>
    </source>
</reference>
<dbReference type="GO" id="GO:0032259">
    <property type="term" value="P:methylation"/>
    <property type="evidence" value="ECO:0007669"/>
    <property type="project" value="UniProtKB-KW"/>
</dbReference>
<dbReference type="PANTHER" id="PTHR12753:SF2">
    <property type="entry name" value="N-TERMINAL XAA-PRO-LYS N-METHYLTRANSFERASE 2"/>
    <property type="match status" value="1"/>
</dbReference>
<evidence type="ECO:0000313" key="6">
    <source>
        <dbReference type="RefSeq" id="XP_032814444.1"/>
    </source>
</evidence>
<evidence type="ECO:0000256" key="2">
    <source>
        <dbReference type="ARBA" id="ARBA00022603"/>
    </source>
</evidence>
<protein>
    <submittedName>
        <fullName evidence="6">N-terminal Xaa-Pro-Lys N-methyltransferase 1-like</fullName>
    </submittedName>
</protein>
<dbReference type="KEGG" id="pmrn:116944811"/>
<evidence type="ECO:0000256" key="1">
    <source>
        <dbReference type="ARBA" id="ARBA00009059"/>
    </source>
</evidence>
<dbReference type="Proteomes" id="UP001318040">
    <property type="component" value="Chromosome 22"/>
</dbReference>
<name>A0AAJ7WY33_PETMA</name>
<sequence>MPTPLPHSTTLQHAHSSTPLHYTPTCPLPYPTTLQQAHSSTPLHYTPACPLPYPTTLQHAHSSTPLHYTPACPLPYPTPLHSSMPTPLPHSSTLPVLVRLPVTPPFSLPLPTSSVSSCFRPCATPLIPHPLPPVLAPLCTPAYDPLGVIIAVRVSAGEAPGRETRSSARMSSSLQTTVRTYFFESLQYLLKTHSLVKIFVLTCERVGNDITFYAKARRYYEGMTPTEESMLGGYTEIAGIDIDASRRFLARFVGDSAGQARSELALDCGAGIGRITKHLLLPEFRSVDMVDMTRRFLNIARKSYLCRDEARRVNRFICSRLQDFRPPGAAYDVIWIQWVIGYLTDEDLVELLVRCRRALRQDGVIIVKDNVAREGVVLDEVDGSVARELRVLHGIVRRAALRVLAEQEQLDFPSDIMPVWMFALQ</sequence>
<evidence type="ECO:0000256" key="4">
    <source>
        <dbReference type="ARBA" id="ARBA00022691"/>
    </source>
</evidence>
<dbReference type="Gene3D" id="3.40.50.150">
    <property type="entry name" value="Vaccinia Virus protein VP39"/>
    <property type="match status" value="1"/>
</dbReference>
<dbReference type="InterPro" id="IPR008576">
    <property type="entry name" value="MeTrfase_NTM1"/>
</dbReference>
<comment type="similarity">
    <text evidence="1">Belongs to the methyltransferase superfamily. NTM1 family.</text>
</comment>
<dbReference type="CDD" id="cd02440">
    <property type="entry name" value="AdoMet_MTases"/>
    <property type="match status" value="1"/>
</dbReference>
<organism evidence="5 6">
    <name type="scientific">Petromyzon marinus</name>
    <name type="common">Sea lamprey</name>
    <dbReference type="NCBI Taxonomy" id="7757"/>
    <lineage>
        <taxon>Eukaryota</taxon>
        <taxon>Metazoa</taxon>
        <taxon>Chordata</taxon>
        <taxon>Craniata</taxon>
        <taxon>Vertebrata</taxon>
        <taxon>Cyclostomata</taxon>
        <taxon>Hyperoartia</taxon>
        <taxon>Petromyzontiformes</taxon>
        <taxon>Petromyzontidae</taxon>
        <taxon>Petromyzon</taxon>
    </lineage>
</organism>
<evidence type="ECO:0000313" key="5">
    <source>
        <dbReference type="Proteomes" id="UP001318040"/>
    </source>
</evidence>
<dbReference type="Pfam" id="PF05891">
    <property type="entry name" value="Methyltransf_PK"/>
    <property type="match status" value="1"/>
</dbReference>
<dbReference type="GO" id="GO:0005737">
    <property type="term" value="C:cytoplasm"/>
    <property type="evidence" value="ECO:0007669"/>
    <property type="project" value="TreeGrafter"/>
</dbReference>
<dbReference type="SUPFAM" id="SSF53335">
    <property type="entry name" value="S-adenosyl-L-methionine-dependent methyltransferases"/>
    <property type="match status" value="1"/>
</dbReference>
<gene>
    <name evidence="6" type="primary">LOC116944811</name>
</gene>
<dbReference type="FunFam" id="3.40.50.150:FF:000025">
    <property type="entry name" value="N-terminal Xaa-Pro-Lys N-methyltransferase 1"/>
    <property type="match status" value="1"/>
</dbReference>
<dbReference type="InterPro" id="IPR029063">
    <property type="entry name" value="SAM-dependent_MTases_sf"/>
</dbReference>
<keyword evidence="3" id="KW-0808">Transferase</keyword>
<keyword evidence="5" id="KW-1185">Reference proteome</keyword>
<proteinExistence type="inferred from homology"/>
<dbReference type="PANTHER" id="PTHR12753">
    <property type="entry name" value="AD-003 - RELATED"/>
    <property type="match status" value="1"/>
</dbReference>
<keyword evidence="4" id="KW-0949">S-adenosyl-L-methionine</keyword>
<evidence type="ECO:0000256" key="3">
    <source>
        <dbReference type="ARBA" id="ARBA00022679"/>
    </source>
</evidence>